<sequence length="97" mass="11096">MCVLLFVFHHYMDFCSKVSTAARLSDGALVLVDAVEGVQIQTHAVLRQACIEKLTPCLVLNKIDRLICELRMSPMQAYTRLIRIVHEVNRIIECPRQ</sequence>
<feature type="domain" description="Tr-type G" evidence="1">
    <location>
        <begin position="12"/>
        <end position="87"/>
    </location>
</feature>
<comment type="caution">
    <text evidence="2">The sequence shown here is derived from an EMBL/GenBank/DDBJ whole genome shotgun (WGS) entry which is preliminary data.</text>
</comment>
<evidence type="ECO:0000313" key="3">
    <source>
        <dbReference type="Proteomes" id="UP001642260"/>
    </source>
</evidence>
<dbReference type="AlphaFoldDB" id="A0ABC8KN24"/>
<reference evidence="2 3" key="1">
    <citation type="submission" date="2022-03" db="EMBL/GenBank/DDBJ databases">
        <authorList>
            <person name="Macdonald S."/>
            <person name="Ahmed S."/>
            <person name="Newling K."/>
        </authorList>
    </citation>
    <scope>NUCLEOTIDE SEQUENCE [LARGE SCALE GENOMIC DNA]</scope>
</reference>
<dbReference type="EMBL" id="CAKOAT010290266">
    <property type="protein sequence ID" value="CAH8360628.1"/>
    <property type="molecule type" value="Genomic_DNA"/>
</dbReference>
<dbReference type="PANTHER" id="PTHR42908">
    <property type="entry name" value="TRANSLATION ELONGATION FACTOR-RELATED"/>
    <property type="match status" value="1"/>
</dbReference>
<proteinExistence type="predicted"/>
<dbReference type="Proteomes" id="UP001642260">
    <property type="component" value="Unassembled WGS sequence"/>
</dbReference>
<dbReference type="InterPro" id="IPR000795">
    <property type="entry name" value="T_Tr_GTP-bd_dom"/>
</dbReference>
<protein>
    <recommendedName>
        <fullName evidence="1">Tr-type G domain-containing protein</fullName>
    </recommendedName>
</protein>
<evidence type="ECO:0000259" key="1">
    <source>
        <dbReference type="Pfam" id="PF00009"/>
    </source>
</evidence>
<accession>A0ABC8KN24</accession>
<evidence type="ECO:0000313" key="2">
    <source>
        <dbReference type="EMBL" id="CAH8360628.1"/>
    </source>
</evidence>
<dbReference type="InterPro" id="IPR027417">
    <property type="entry name" value="P-loop_NTPase"/>
</dbReference>
<dbReference type="Gene3D" id="3.40.50.300">
    <property type="entry name" value="P-loop containing nucleotide triphosphate hydrolases"/>
    <property type="match status" value="1"/>
</dbReference>
<dbReference type="PANTHER" id="PTHR42908:SF3">
    <property type="entry name" value="ELONGATION FACTOR-LIKE GTPASE 1"/>
    <property type="match status" value="1"/>
</dbReference>
<organism evidence="2 3">
    <name type="scientific">Eruca vesicaria subsp. sativa</name>
    <name type="common">Garden rocket</name>
    <name type="synonym">Eruca sativa</name>
    <dbReference type="NCBI Taxonomy" id="29727"/>
    <lineage>
        <taxon>Eukaryota</taxon>
        <taxon>Viridiplantae</taxon>
        <taxon>Streptophyta</taxon>
        <taxon>Embryophyta</taxon>
        <taxon>Tracheophyta</taxon>
        <taxon>Spermatophyta</taxon>
        <taxon>Magnoliopsida</taxon>
        <taxon>eudicotyledons</taxon>
        <taxon>Gunneridae</taxon>
        <taxon>Pentapetalae</taxon>
        <taxon>rosids</taxon>
        <taxon>malvids</taxon>
        <taxon>Brassicales</taxon>
        <taxon>Brassicaceae</taxon>
        <taxon>Brassiceae</taxon>
        <taxon>Eruca</taxon>
    </lineage>
</organism>
<gene>
    <name evidence="2" type="ORF">ERUC_LOCUS26384</name>
</gene>
<dbReference type="Pfam" id="PF00009">
    <property type="entry name" value="GTP_EFTU"/>
    <property type="match status" value="1"/>
</dbReference>
<name>A0ABC8KN24_ERUVS</name>
<keyword evidence="3" id="KW-1185">Reference proteome</keyword>
<dbReference type="SUPFAM" id="SSF52540">
    <property type="entry name" value="P-loop containing nucleoside triphosphate hydrolases"/>
    <property type="match status" value="1"/>
</dbReference>